<dbReference type="SUPFAM" id="SSF56112">
    <property type="entry name" value="Protein kinase-like (PK-like)"/>
    <property type="match status" value="1"/>
</dbReference>
<evidence type="ECO:0000313" key="5">
    <source>
        <dbReference type="Proteomes" id="UP000002051"/>
    </source>
</evidence>
<dbReference type="AlphaFoldDB" id="G7IHI9"/>
<reference evidence="4" key="3">
    <citation type="submission" date="2015-04" db="UniProtKB">
        <authorList>
            <consortium name="EnsemblPlants"/>
        </authorList>
    </citation>
    <scope>IDENTIFICATION</scope>
    <source>
        <strain evidence="4">cv. Jemalong A17</strain>
    </source>
</reference>
<dbReference type="STRING" id="3880.G7IHI9"/>
<dbReference type="EnsemblPlants" id="AES67127">
    <property type="protein sequence ID" value="AES67127"/>
    <property type="gene ID" value="MTR_2g087190"/>
</dbReference>
<dbReference type="PROSITE" id="PS00108">
    <property type="entry name" value="PROTEIN_KINASE_ST"/>
    <property type="match status" value="1"/>
</dbReference>
<evidence type="ECO:0000259" key="2">
    <source>
        <dbReference type="PROSITE" id="PS50011"/>
    </source>
</evidence>
<dbReference type="InterPro" id="IPR000719">
    <property type="entry name" value="Prot_kinase_dom"/>
</dbReference>
<dbReference type="HOGENOM" id="CLU_1470278_0_0_1"/>
<protein>
    <submittedName>
        <fullName evidence="3">Serine/Threonine kinase domain protein</fullName>
    </submittedName>
</protein>
<name>G7IHI9_MEDTR</name>
<dbReference type="Gene3D" id="1.10.510.10">
    <property type="entry name" value="Transferase(Phosphotransferase) domain 1"/>
    <property type="match status" value="1"/>
</dbReference>
<keyword evidence="3" id="KW-0418">Kinase</keyword>
<gene>
    <name evidence="3" type="ordered locus">MTR_2g087190</name>
</gene>
<dbReference type="GO" id="GO:0004672">
    <property type="term" value="F:protein kinase activity"/>
    <property type="evidence" value="ECO:0007669"/>
    <property type="project" value="InterPro"/>
</dbReference>
<organism evidence="3 5">
    <name type="scientific">Medicago truncatula</name>
    <name type="common">Barrel medic</name>
    <name type="synonym">Medicago tribuloides</name>
    <dbReference type="NCBI Taxonomy" id="3880"/>
    <lineage>
        <taxon>Eukaryota</taxon>
        <taxon>Viridiplantae</taxon>
        <taxon>Streptophyta</taxon>
        <taxon>Embryophyta</taxon>
        <taxon>Tracheophyta</taxon>
        <taxon>Spermatophyta</taxon>
        <taxon>Magnoliopsida</taxon>
        <taxon>eudicotyledons</taxon>
        <taxon>Gunneridae</taxon>
        <taxon>Pentapetalae</taxon>
        <taxon>rosids</taxon>
        <taxon>fabids</taxon>
        <taxon>Fabales</taxon>
        <taxon>Fabaceae</taxon>
        <taxon>Papilionoideae</taxon>
        <taxon>50 kb inversion clade</taxon>
        <taxon>NPAAA clade</taxon>
        <taxon>Hologalegina</taxon>
        <taxon>IRL clade</taxon>
        <taxon>Trifolieae</taxon>
        <taxon>Medicago</taxon>
    </lineage>
</organism>
<dbReference type="InterPro" id="IPR011009">
    <property type="entry name" value="Kinase-like_dom_sf"/>
</dbReference>
<evidence type="ECO:0000313" key="4">
    <source>
        <dbReference type="EnsemblPlants" id="AES67127"/>
    </source>
</evidence>
<feature type="region of interest" description="Disordered" evidence="1">
    <location>
        <begin position="1"/>
        <end position="30"/>
    </location>
</feature>
<accession>G7IHI9</accession>
<keyword evidence="5" id="KW-1185">Reference proteome</keyword>
<evidence type="ECO:0000256" key="1">
    <source>
        <dbReference type="SAM" id="MobiDB-lite"/>
    </source>
</evidence>
<dbReference type="Proteomes" id="UP000002051">
    <property type="component" value="Chromosome 2"/>
</dbReference>
<feature type="domain" description="Protein kinase" evidence="2">
    <location>
        <begin position="1"/>
        <end position="184"/>
    </location>
</feature>
<reference evidence="3 5" key="1">
    <citation type="journal article" date="2011" name="Nature">
        <title>The Medicago genome provides insight into the evolution of rhizobial symbioses.</title>
        <authorList>
            <person name="Young N.D."/>
            <person name="Debelle F."/>
            <person name="Oldroyd G.E."/>
            <person name="Geurts R."/>
            <person name="Cannon S.B."/>
            <person name="Udvardi M.K."/>
            <person name="Benedito V.A."/>
            <person name="Mayer K.F."/>
            <person name="Gouzy J."/>
            <person name="Schoof H."/>
            <person name="Van de Peer Y."/>
            <person name="Proost S."/>
            <person name="Cook D.R."/>
            <person name="Meyers B.C."/>
            <person name="Spannagl M."/>
            <person name="Cheung F."/>
            <person name="De Mita S."/>
            <person name="Krishnakumar V."/>
            <person name="Gundlach H."/>
            <person name="Zhou S."/>
            <person name="Mudge J."/>
            <person name="Bharti A.K."/>
            <person name="Murray J.D."/>
            <person name="Naoumkina M.A."/>
            <person name="Rosen B."/>
            <person name="Silverstein K.A."/>
            <person name="Tang H."/>
            <person name="Rombauts S."/>
            <person name="Zhao P.X."/>
            <person name="Zhou P."/>
            <person name="Barbe V."/>
            <person name="Bardou P."/>
            <person name="Bechner M."/>
            <person name="Bellec A."/>
            <person name="Berger A."/>
            <person name="Berges H."/>
            <person name="Bidwell S."/>
            <person name="Bisseling T."/>
            <person name="Choisne N."/>
            <person name="Couloux A."/>
            <person name="Denny R."/>
            <person name="Deshpande S."/>
            <person name="Dai X."/>
            <person name="Doyle J.J."/>
            <person name="Dudez A.M."/>
            <person name="Farmer A.D."/>
            <person name="Fouteau S."/>
            <person name="Franken C."/>
            <person name="Gibelin C."/>
            <person name="Gish J."/>
            <person name="Goldstein S."/>
            <person name="Gonzalez A.J."/>
            <person name="Green P.J."/>
            <person name="Hallab A."/>
            <person name="Hartog M."/>
            <person name="Hua A."/>
            <person name="Humphray S.J."/>
            <person name="Jeong D.H."/>
            <person name="Jing Y."/>
            <person name="Jocker A."/>
            <person name="Kenton S.M."/>
            <person name="Kim D.J."/>
            <person name="Klee K."/>
            <person name="Lai H."/>
            <person name="Lang C."/>
            <person name="Lin S."/>
            <person name="Macmil S.L."/>
            <person name="Magdelenat G."/>
            <person name="Matthews L."/>
            <person name="McCorrison J."/>
            <person name="Monaghan E.L."/>
            <person name="Mun J.H."/>
            <person name="Najar F.Z."/>
            <person name="Nicholson C."/>
            <person name="Noirot C."/>
            <person name="O'Bleness M."/>
            <person name="Paule C.R."/>
            <person name="Poulain J."/>
            <person name="Prion F."/>
            <person name="Qin B."/>
            <person name="Qu C."/>
            <person name="Retzel E.F."/>
            <person name="Riddle C."/>
            <person name="Sallet E."/>
            <person name="Samain S."/>
            <person name="Samson N."/>
            <person name="Sanders I."/>
            <person name="Saurat O."/>
            <person name="Scarpelli C."/>
            <person name="Schiex T."/>
            <person name="Segurens B."/>
            <person name="Severin A.J."/>
            <person name="Sherrier D.J."/>
            <person name="Shi R."/>
            <person name="Sims S."/>
            <person name="Singer S.R."/>
            <person name="Sinharoy S."/>
            <person name="Sterck L."/>
            <person name="Viollet A."/>
            <person name="Wang B.B."/>
            <person name="Wang K."/>
            <person name="Wang M."/>
            <person name="Wang X."/>
            <person name="Warfsmann J."/>
            <person name="Weissenbach J."/>
            <person name="White D.D."/>
            <person name="White J.D."/>
            <person name="Wiley G.B."/>
            <person name="Wincker P."/>
            <person name="Xing Y."/>
            <person name="Yang L."/>
            <person name="Yao Z."/>
            <person name="Ying F."/>
            <person name="Zhai J."/>
            <person name="Zhou L."/>
            <person name="Zuber A."/>
            <person name="Denarie J."/>
            <person name="Dixon R.A."/>
            <person name="May G.D."/>
            <person name="Schwartz D.C."/>
            <person name="Rogers J."/>
            <person name="Quetier F."/>
            <person name="Town C.D."/>
            <person name="Roe B.A."/>
        </authorList>
    </citation>
    <scope>NUCLEOTIDE SEQUENCE [LARGE SCALE GENOMIC DNA]</scope>
    <source>
        <strain evidence="3">A17</strain>
        <strain evidence="4 5">cv. Jemalong A17</strain>
    </source>
</reference>
<proteinExistence type="predicted"/>
<dbReference type="PROSITE" id="PS50011">
    <property type="entry name" value="PROTEIN_KINASE_DOM"/>
    <property type="match status" value="1"/>
</dbReference>
<dbReference type="GO" id="GO:0005524">
    <property type="term" value="F:ATP binding"/>
    <property type="evidence" value="ECO:0007669"/>
    <property type="project" value="InterPro"/>
</dbReference>
<sequence>MIGFGGSSISNNGKASIEKNNPRKPTAISHNDPFLVFESTTSSKSFLDSLEQITKNGSKHTSGSSTPPHYRGLLPSQRMFQTQSTSNPSRKANGITCVQEINSANQIFNNKLKDIISNPSAYGFSVINVGCRGVGRNNGQITCLPIVHRDIKPKNILVVVDDNMEHIIADFGTALRKKQFEDSD</sequence>
<reference evidence="3 5" key="2">
    <citation type="journal article" date="2014" name="BMC Genomics">
        <title>An improved genome release (version Mt4.0) for the model legume Medicago truncatula.</title>
        <authorList>
            <person name="Tang H."/>
            <person name="Krishnakumar V."/>
            <person name="Bidwell S."/>
            <person name="Rosen B."/>
            <person name="Chan A."/>
            <person name="Zhou S."/>
            <person name="Gentzbittel L."/>
            <person name="Childs K.L."/>
            <person name="Yandell M."/>
            <person name="Gundlach H."/>
            <person name="Mayer K.F."/>
            <person name="Schwartz D.C."/>
            <person name="Town C.D."/>
        </authorList>
    </citation>
    <scope>GENOME REANNOTATION</scope>
    <source>
        <strain evidence="4 5">cv. Jemalong A17</strain>
    </source>
</reference>
<dbReference type="InterPro" id="IPR008271">
    <property type="entry name" value="Ser/Thr_kinase_AS"/>
</dbReference>
<dbReference type="EMBL" id="CM001218">
    <property type="protein sequence ID" value="AES67127.1"/>
    <property type="molecule type" value="Genomic_DNA"/>
</dbReference>
<evidence type="ECO:0000313" key="3">
    <source>
        <dbReference type="EMBL" id="AES67127.1"/>
    </source>
</evidence>
<keyword evidence="3" id="KW-0808">Transferase</keyword>
<dbReference type="PaxDb" id="3880-AES67127"/>